<dbReference type="OrthoDB" id="4404538at2"/>
<protein>
    <submittedName>
        <fullName evidence="1">DUF2199 domain-containing protein</fullName>
    </submittedName>
</protein>
<dbReference type="InterPro" id="IPR018697">
    <property type="entry name" value="DUF2199"/>
</dbReference>
<dbReference type="AlphaFoldDB" id="A0A418VTX9"/>
<gene>
    <name evidence="1" type="ORF">D3874_26165</name>
</gene>
<sequence>MSFEFQCHRCGQVHKGMPRLGPDVPDSYHEVSAAEQAARCTLSADDCVIDRTWFFVRGALEIPVAFEDEAFAWLVWVSLNESDYKAWRAARDLPRRAPPGPFRGWLNTRLPGYPDTLNLETRLHLRDRGRRPLVEVAPTGHPLALEQQDGIAAGRVVQLYTLTVHGAP</sequence>
<proteinExistence type="predicted"/>
<evidence type="ECO:0000313" key="2">
    <source>
        <dbReference type="Proteomes" id="UP000284605"/>
    </source>
</evidence>
<evidence type="ECO:0000313" key="1">
    <source>
        <dbReference type="EMBL" id="RJF80602.1"/>
    </source>
</evidence>
<organism evidence="1 2">
    <name type="scientific">Oleomonas cavernae</name>
    <dbReference type="NCBI Taxonomy" id="2320859"/>
    <lineage>
        <taxon>Bacteria</taxon>
        <taxon>Pseudomonadati</taxon>
        <taxon>Pseudomonadota</taxon>
        <taxon>Alphaproteobacteria</taxon>
        <taxon>Acetobacterales</taxon>
        <taxon>Acetobacteraceae</taxon>
        <taxon>Oleomonas</taxon>
    </lineage>
</organism>
<dbReference type="EMBL" id="QYUK01000016">
    <property type="protein sequence ID" value="RJF80602.1"/>
    <property type="molecule type" value="Genomic_DNA"/>
</dbReference>
<name>A0A418VTX9_9PROT</name>
<comment type="caution">
    <text evidence="1">The sequence shown here is derived from an EMBL/GenBank/DDBJ whole genome shotgun (WGS) entry which is preliminary data.</text>
</comment>
<dbReference type="Proteomes" id="UP000284605">
    <property type="component" value="Unassembled WGS sequence"/>
</dbReference>
<accession>A0A418VTX9</accession>
<keyword evidence="2" id="KW-1185">Reference proteome</keyword>
<dbReference type="Pfam" id="PF09965">
    <property type="entry name" value="DUF2199"/>
    <property type="match status" value="1"/>
</dbReference>
<dbReference type="RefSeq" id="WP_119782653.1">
    <property type="nucleotide sequence ID" value="NZ_QYUK01000016.1"/>
</dbReference>
<reference evidence="1 2" key="1">
    <citation type="submission" date="2018-09" db="EMBL/GenBank/DDBJ databases">
        <authorList>
            <person name="Zhu H."/>
        </authorList>
    </citation>
    <scope>NUCLEOTIDE SEQUENCE [LARGE SCALE GENOMIC DNA]</scope>
    <source>
        <strain evidence="1 2">K1W22B-8</strain>
    </source>
</reference>